<keyword evidence="4 5" id="KW-0472">Membrane</keyword>
<gene>
    <name evidence="6" type="ORF">OCV77_02750</name>
</gene>
<dbReference type="PANTHER" id="PTHR33514:SF1">
    <property type="entry name" value="ABC TRANSPORTER PERMEASE"/>
    <property type="match status" value="1"/>
</dbReference>
<protein>
    <submittedName>
        <fullName evidence="6">Energy-coupling factor transporter transmembrane protein EcfT</fullName>
    </submittedName>
</protein>
<evidence type="ECO:0000313" key="7">
    <source>
        <dbReference type="Proteomes" id="UP001652432"/>
    </source>
</evidence>
<evidence type="ECO:0000256" key="5">
    <source>
        <dbReference type="SAM" id="Phobius"/>
    </source>
</evidence>
<dbReference type="Proteomes" id="UP001652432">
    <property type="component" value="Unassembled WGS sequence"/>
</dbReference>
<evidence type="ECO:0000256" key="2">
    <source>
        <dbReference type="ARBA" id="ARBA00022692"/>
    </source>
</evidence>
<evidence type="ECO:0000313" key="6">
    <source>
        <dbReference type="EMBL" id="MCU6743431.1"/>
    </source>
</evidence>
<dbReference type="Pfam" id="PF02361">
    <property type="entry name" value="CbiQ"/>
    <property type="match status" value="1"/>
</dbReference>
<evidence type="ECO:0000256" key="3">
    <source>
        <dbReference type="ARBA" id="ARBA00022989"/>
    </source>
</evidence>
<dbReference type="EMBL" id="JAOQKJ010000002">
    <property type="protein sequence ID" value="MCU6743431.1"/>
    <property type="molecule type" value="Genomic_DNA"/>
</dbReference>
<sequence length="284" mass="32276">MGLTKRLFIKIIPGKTFLDKLSGTTKVRFFLLLILLLIVSWDLRVLLAVSVLGVIGMISVKPNWPLIRGLTIFMLLTNLFNLFLIWLTNPNYGADLTGGCTVLLVLSKHYFISSETLFALFVRFMKFMSTFLISLCFIQCITPSEMAAGLYSIKVPYKVCTVVSLAFRYIPDIARDFENIKISMQARGMELDSKKVGFFARLKQNILILMPLIISSFDRIGNIANAMDLRGFGKGKKRTYYSEHEETKQDKIMKVCYLLTAAGILAIIIGRIVAPPEYKMWKPW</sequence>
<organism evidence="6 7">
    <name type="scientific">Suilimivivens aceti</name>
    <dbReference type="NCBI Taxonomy" id="2981774"/>
    <lineage>
        <taxon>Bacteria</taxon>
        <taxon>Bacillati</taxon>
        <taxon>Bacillota</taxon>
        <taxon>Clostridia</taxon>
        <taxon>Lachnospirales</taxon>
        <taxon>Lachnospiraceae</taxon>
        <taxon>Suilimivivens</taxon>
    </lineage>
</organism>
<keyword evidence="2 5" id="KW-0812">Transmembrane</keyword>
<dbReference type="PANTHER" id="PTHR33514">
    <property type="entry name" value="PROTEIN ABCI12, CHLOROPLASTIC"/>
    <property type="match status" value="1"/>
</dbReference>
<feature type="transmembrane region" description="Helical" evidence="5">
    <location>
        <begin position="255"/>
        <end position="274"/>
    </location>
</feature>
<keyword evidence="7" id="KW-1185">Reference proteome</keyword>
<evidence type="ECO:0000256" key="4">
    <source>
        <dbReference type="ARBA" id="ARBA00023136"/>
    </source>
</evidence>
<comment type="subcellular location">
    <subcellularLocation>
        <location evidence="1">Membrane</location>
        <topology evidence="1">Multi-pass membrane protein</topology>
    </subcellularLocation>
</comment>
<dbReference type="CDD" id="cd16914">
    <property type="entry name" value="EcfT"/>
    <property type="match status" value="1"/>
</dbReference>
<dbReference type="RefSeq" id="WP_118796931.1">
    <property type="nucleotide sequence ID" value="NZ_JAOQKJ010000002.1"/>
</dbReference>
<feature type="transmembrane region" description="Helical" evidence="5">
    <location>
        <begin position="29"/>
        <end position="60"/>
    </location>
</feature>
<name>A0ABT2SZK4_9FIRM</name>
<accession>A0ABT2SZK4</accession>
<dbReference type="InterPro" id="IPR003339">
    <property type="entry name" value="ABC/ECF_trnsptr_transmembrane"/>
</dbReference>
<proteinExistence type="predicted"/>
<keyword evidence="3 5" id="KW-1133">Transmembrane helix</keyword>
<evidence type="ECO:0000256" key="1">
    <source>
        <dbReference type="ARBA" id="ARBA00004141"/>
    </source>
</evidence>
<feature type="transmembrane region" description="Helical" evidence="5">
    <location>
        <begin position="94"/>
        <end position="112"/>
    </location>
</feature>
<feature type="transmembrane region" description="Helical" evidence="5">
    <location>
        <begin position="66"/>
        <end position="87"/>
    </location>
</feature>
<comment type="caution">
    <text evidence="6">The sequence shown here is derived from an EMBL/GenBank/DDBJ whole genome shotgun (WGS) entry which is preliminary data.</text>
</comment>
<reference evidence="6 7" key="1">
    <citation type="journal article" date="2021" name="ISME Commun">
        <title>Automated analysis of genomic sequences facilitates high-throughput and comprehensive description of bacteria.</title>
        <authorList>
            <person name="Hitch T.C.A."/>
        </authorList>
    </citation>
    <scope>NUCLEOTIDE SEQUENCE [LARGE SCALE GENOMIC DNA]</scope>
    <source>
        <strain evidence="6 7">Sanger_18</strain>
    </source>
</reference>